<feature type="transmembrane region" description="Helical" evidence="13">
    <location>
        <begin position="262"/>
        <end position="282"/>
    </location>
</feature>
<evidence type="ECO:0000256" key="13">
    <source>
        <dbReference type="SAM" id="Phobius"/>
    </source>
</evidence>
<gene>
    <name evidence="14" type="ORF">IAC18_08315</name>
</gene>
<reference evidence="14" key="1">
    <citation type="submission" date="2020-10" db="EMBL/GenBank/DDBJ databases">
        <authorList>
            <person name="Gilroy R."/>
        </authorList>
    </citation>
    <scope>NUCLEOTIDE SEQUENCE</scope>
    <source>
        <strain evidence="14">ChiHjej10B9-9673</strain>
    </source>
</reference>
<dbReference type="AlphaFoldDB" id="A0A9D1FFI6"/>
<dbReference type="PANTHER" id="PTHR43298:SF2">
    <property type="entry name" value="FMN_FAD EXPORTER YEEO-RELATED"/>
    <property type="match status" value="1"/>
</dbReference>
<keyword evidence="10" id="KW-0406">Ion transport</keyword>
<name>A0A9D1FFI6_9FIRM</name>
<evidence type="ECO:0000256" key="8">
    <source>
        <dbReference type="ARBA" id="ARBA00022692"/>
    </source>
</evidence>
<keyword evidence="6" id="KW-0050">Antiport</keyword>
<keyword evidence="7" id="KW-1003">Cell membrane</keyword>
<evidence type="ECO:0000313" key="14">
    <source>
        <dbReference type="EMBL" id="HIS67556.1"/>
    </source>
</evidence>
<keyword evidence="11 13" id="KW-0472">Membrane</keyword>
<dbReference type="Proteomes" id="UP000824001">
    <property type="component" value="Unassembled WGS sequence"/>
</dbReference>
<feature type="transmembrane region" description="Helical" evidence="13">
    <location>
        <begin position="321"/>
        <end position="340"/>
    </location>
</feature>
<feature type="transmembrane region" description="Helical" evidence="13">
    <location>
        <begin position="288"/>
        <end position="309"/>
    </location>
</feature>
<evidence type="ECO:0000256" key="12">
    <source>
        <dbReference type="ARBA" id="ARBA00031636"/>
    </source>
</evidence>
<evidence type="ECO:0000256" key="5">
    <source>
        <dbReference type="ARBA" id="ARBA00022448"/>
    </source>
</evidence>
<evidence type="ECO:0000313" key="15">
    <source>
        <dbReference type="Proteomes" id="UP000824001"/>
    </source>
</evidence>
<dbReference type="InterPro" id="IPR048279">
    <property type="entry name" value="MdtK-like"/>
</dbReference>
<evidence type="ECO:0000256" key="3">
    <source>
        <dbReference type="ARBA" id="ARBA00010199"/>
    </source>
</evidence>
<dbReference type="GO" id="GO:0006811">
    <property type="term" value="P:monoatomic ion transport"/>
    <property type="evidence" value="ECO:0007669"/>
    <property type="project" value="UniProtKB-KW"/>
</dbReference>
<dbReference type="GO" id="GO:0015297">
    <property type="term" value="F:antiporter activity"/>
    <property type="evidence" value="ECO:0007669"/>
    <property type="project" value="UniProtKB-KW"/>
</dbReference>
<feature type="transmembrane region" description="Helical" evidence="13">
    <location>
        <begin position="195"/>
        <end position="217"/>
    </location>
</feature>
<feature type="transmembrane region" description="Helical" evidence="13">
    <location>
        <begin position="9"/>
        <end position="30"/>
    </location>
</feature>
<evidence type="ECO:0000256" key="9">
    <source>
        <dbReference type="ARBA" id="ARBA00022989"/>
    </source>
</evidence>
<evidence type="ECO:0000256" key="10">
    <source>
        <dbReference type="ARBA" id="ARBA00023065"/>
    </source>
</evidence>
<comment type="caution">
    <text evidence="14">The sequence shown here is derived from an EMBL/GenBank/DDBJ whole genome shotgun (WGS) entry which is preliminary data.</text>
</comment>
<comment type="function">
    <text evidence="1">Multidrug efflux pump.</text>
</comment>
<keyword evidence="8 13" id="KW-0812">Transmembrane</keyword>
<evidence type="ECO:0000256" key="2">
    <source>
        <dbReference type="ARBA" id="ARBA00004651"/>
    </source>
</evidence>
<dbReference type="PIRSF" id="PIRSF006603">
    <property type="entry name" value="DinF"/>
    <property type="match status" value="1"/>
</dbReference>
<keyword evidence="9 13" id="KW-1133">Transmembrane helix</keyword>
<evidence type="ECO:0000256" key="4">
    <source>
        <dbReference type="ARBA" id="ARBA00020268"/>
    </source>
</evidence>
<dbReference type="Pfam" id="PF01554">
    <property type="entry name" value="MatE"/>
    <property type="match status" value="2"/>
</dbReference>
<dbReference type="CDD" id="cd13144">
    <property type="entry name" value="MATE_like_4"/>
    <property type="match status" value="1"/>
</dbReference>
<feature type="transmembrane region" description="Helical" evidence="13">
    <location>
        <begin position="91"/>
        <end position="109"/>
    </location>
</feature>
<dbReference type="PANTHER" id="PTHR43298">
    <property type="entry name" value="MULTIDRUG RESISTANCE PROTEIN NORM-RELATED"/>
    <property type="match status" value="1"/>
</dbReference>
<dbReference type="GO" id="GO:0005886">
    <property type="term" value="C:plasma membrane"/>
    <property type="evidence" value="ECO:0007669"/>
    <property type="project" value="UniProtKB-SubCell"/>
</dbReference>
<comment type="similarity">
    <text evidence="3">Belongs to the multi antimicrobial extrusion (MATE) (TC 2.A.66.1) family.</text>
</comment>
<evidence type="ECO:0000256" key="7">
    <source>
        <dbReference type="ARBA" id="ARBA00022475"/>
    </source>
</evidence>
<reference evidence="14" key="2">
    <citation type="journal article" date="2021" name="PeerJ">
        <title>Extensive microbial diversity within the chicken gut microbiome revealed by metagenomics and culture.</title>
        <authorList>
            <person name="Gilroy R."/>
            <person name="Ravi A."/>
            <person name="Getino M."/>
            <person name="Pursley I."/>
            <person name="Horton D.L."/>
            <person name="Alikhan N.F."/>
            <person name="Baker D."/>
            <person name="Gharbi K."/>
            <person name="Hall N."/>
            <person name="Watson M."/>
            <person name="Adriaenssens E.M."/>
            <person name="Foster-Nyarko E."/>
            <person name="Jarju S."/>
            <person name="Secka A."/>
            <person name="Antonio M."/>
            <person name="Oren A."/>
            <person name="Chaudhuri R.R."/>
            <person name="La Ragione R."/>
            <person name="Hildebrand F."/>
            <person name="Pallen M.J."/>
        </authorList>
    </citation>
    <scope>NUCLEOTIDE SEQUENCE</scope>
    <source>
        <strain evidence="14">ChiHjej10B9-9673</strain>
    </source>
</reference>
<organism evidence="14 15">
    <name type="scientific">Candidatus Scatomorpha merdipullorum</name>
    <dbReference type="NCBI Taxonomy" id="2840927"/>
    <lineage>
        <taxon>Bacteria</taxon>
        <taxon>Bacillati</taxon>
        <taxon>Bacillota</taxon>
        <taxon>Clostridia</taxon>
        <taxon>Eubacteriales</taxon>
        <taxon>Candidatus Scatomorpha</taxon>
    </lineage>
</organism>
<dbReference type="InterPro" id="IPR002528">
    <property type="entry name" value="MATE_fam"/>
</dbReference>
<evidence type="ECO:0000256" key="1">
    <source>
        <dbReference type="ARBA" id="ARBA00003408"/>
    </source>
</evidence>
<feature type="transmembrane region" description="Helical" evidence="13">
    <location>
        <begin position="421"/>
        <end position="442"/>
    </location>
</feature>
<evidence type="ECO:0000256" key="6">
    <source>
        <dbReference type="ARBA" id="ARBA00022449"/>
    </source>
</evidence>
<evidence type="ECO:0000256" key="11">
    <source>
        <dbReference type="ARBA" id="ARBA00023136"/>
    </source>
</evidence>
<protein>
    <recommendedName>
        <fullName evidence="4">Probable multidrug resistance protein NorM</fullName>
    </recommendedName>
    <alternativeName>
        <fullName evidence="12">Multidrug-efflux transporter</fullName>
    </alternativeName>
</protein>
<dbReference type="EMBL" id="DVJK01000236">
    <property type="protein sequence ID" value="HIS67556.1"/>
    <property type="molecule type" value="Genomic_DNA"/>
</dbReference>
<dbReference type="InterPro" id="IPR050222">
    <property type="entry name" value="MATE_MdtK"/>
</dbReference>
<sequence>MGTMPVNRLLISMAVPMMISMLVQALYNVVDSIFVSRIDEFALTAVGLAFPMQNMLIAFAVGFGVGINALISRALGEKKPDVANRIASTGFLLEGLSYLIFLIIGLFFAEPFARAQIDAATPAEDAEIIVRYTVDYLQIVLVCSFGVFCEITFERLLQSTGKTAWSMVTQMIGAVFNIIFDPILIFGLLGFPRMGIAGAAAATVAGQILAAGCAFFINKHKNHEIQLSFTRYKPSLRAAKEISRISIPSIVMSSVSSAMTFFMNRILMGFTSTAAAFFGVYIKLQSFVFMPVFGLNNGMVPIIGYNYGARQPERIHKTIRLAMLYATAIMLIGFAVFQLLPDFLLGFFDASEDMLRIGEPGLRIISVSFLLAGVSVICSSACQAFGFGMYSLYISVARQLVVLVPVAWLMSMTGVLDNIWWSWPIAELISLGGGLLMLRHVLRKTGMRKLA</sequence>
<dbReference type="GO" id="GO:0042910">
    <property type="term" value="F:xenobiotic transmembrane transporter activity"/>
    <property type="evidence" value="ECO:0007669"/>
    <property type="project" value="InterPro"/>
</dbReference>
<comment type="subcellular location">
    <subcellularLocation>
        <location evidence="2">Cell membrane</location>
        <topology evidence="2">Multi-pass membrane protein</topology>
    </subcellularLocation>
</comment>
<feature type="transmembrane region" description="Helical" evidence="13">
    <location>
        <begin position="50"/>
        <end position="71"/>
    </location>
</feature>
<feature type="transmembrane region" description="Helical" evidence="13">
    <location>
        <begin position="360"/>
        <end position="378"/>
    </location>
</feature>
<feature type="transmembrane region" description="Helical" evidence="13">
    <location>
        <begin position="390"/>
        <end position="409"/>
    </location>
</feature>
<dbReference type="NCBIfam" id="TIGR00797">
    <property type="entry name" value="matE"/>
    <property type="match status" value="1"/>
</dbReference>
<keyword evidence="5" id="KW-0813">Transport</keyword>
<accession>A0A9D1FFI6</accession>
<feature type="transmembrane region" description="Helical" evidence="13">
    <location>
        <begin position="165"/>
        <end position="189"/>
    </location>
</feature>
<feature type="transmembrane region" description="Helical" evidence="13">
    <location>
        <begin position="129"/>
        <end position="153"/>
    </location>
</feature>
<proteinExistence type="inferred from homology"/>